<feature type="region of interest" description="Disordered" evidence="1">
    <location>
        <begin position="77"/>
        <end position="105"/>
    </location>
</feature>
<dbReference type="EMBL" id="CADIKK010000017">
    <property type="protein sequence ID" value="CAB3793921.1"/>
    <property type="molecule type" value="Genomic_DNA"/>
</dbReference>
<name>A0A6S7BAP0_9BURK</name>
<evidence type="ECO:0008006" key="5">
    <source>
        <dbReference type="Google" id="ProtNLM"/>
    </source>
</evidence>
<evidence type="ECO:0000313" key="3">
    <source>
        <dbReference type="EMBL" id="CAB3793921.1"/>
    </source>
</evidence>
<feature type="signal peptide" evidence="2">
    <location>
        <begin position="1"/>
        <end position="22"/>
    </location>
</feature>
<keyword evidence="4" id="KW-1185">Reference proteome</keyword>
<reference evidence="3 4" key="1">
    <citation type="submission" date="2020-04" db="EMBL/GenBank/DDBJ databases">
        <authorList>
            <person name="De Canck E."/>
        </authorList>
    </citation>
    <scope>NUCLEOTIDE SEQUENCE [LARGE SCALE GENOMIC DNA]</scope>
    <source>
        <strain evidence="3 4">LMG 28614</strain>
    </source>
</reference>
<proteinExistence type="predicted"/>
<evidence type="ECO:0000313" key="4">
    <source>
        <dbReference type="Proteomes" id="UP000494365"/>
    </source>
</evidence>
<evidence type="ECO:0000256" key="1">
    <source>
        <dbReference type="SAM" id="MobiDB-lite"/>
    </source>
</evidence>
<sequence length="105" mass="10696">MKSLIQAVVVAAALVAPVVSFAQQSDAPKLTRAQVRAELVQLEKAGYRVGDGDNTTYPAQVQAAEAKVATQNGASSGYGGAVSGSSQSGSRGVSAADWTAMYNHP</sequence>
<organism evidence="3 4">
    <name type="scientific">Paraburkholderia ultramafica</name>
    <dbReference type="NCBI Taxonomy" id="1544867"/>
    <lineage>
        <taxon>Bacteria</taxon>
        <taxon>Pseudomonadati</taxon>
        <taxon>Pseudomonadota</taxon>
        <taxon>Betaproteobacteria</taxon>
        <taxon>Burkholderiales</taxon>
        <taxon>Burkholderiaceae</taxon>
        <taxon>Paraburkholderia</taxon>
    </lineage>
</organism>
<evidence type="ECO:0000256" key="2">
    <source>
        <dbReference type="SAM" id="SignalP"/>
    </source>
</evidence>
<dbReference type="Proteomes" id="UP000494365">
    <property type="component" value="Unassembled WGS sequence"/>
</dbReference>
<dbReference type="AlphaFoldDB" id="A0A6S7BAP0"/>
<feature type="compositionally biased region" description="Low complexity" evidence="1">
    <location>
        <begin position="83"/>
        <end position="96"/>
    </location>
</feature>
<accession>A0A6S7BAP0</accession>
<dbReference type="InterPro" id="IPR025421">
    <property type="entry name" value="DUF4148"/>
</dbReference>
<dbReference type="Pfam" id="PF13663">
    <property type="entry name" value="DUF4148"/>
    <property type="match status" value="1"/>
</dbReference>
<protein>
    <recommendedName>
        <fullName evidence="5">DUF4148 domain-containing protein</fullName>
    </recommendedName>
</protein>
<gene>
    <name evidence="3" type="ORF">LMG28614_03793</name>
</gene>
<dbReference type="RefSeq" id="WP_175150997.1">
    <property type="nucleotide sequence ID" value="NZ_CADIKK010000017.1"/>
</dbReference>
<feature type="chain" id="PRO_5028811269" description="DUF4148 domain-containing protein" evidence="2">
    <location>
        <begin position="23"/>
        <end position="105"/>
    </location>
</feature>
<keyword evidence="2" id="KW-0732">Signal</keyword>